<proteinExistence type="inferred from homology"/>
<comment type="caution">
    <text evidence="4">The sequence shown here is derived from an EMBL/GenBank/DDBJ whole genome shotgun (WGS) entry which is preliminary data.</text>
</comment>
<keyword evidence="5" id="KW-1185">Reference proteome</keyword>
<sequence>MNEQTTISAPHARRAIEVKPEGPIGWLRDEIDRLFDDFSVNRPARGIFAFPGLPRDASPAVELVEKDGGYRLTVEVPGINEKDIDIELAEGVLTISGEKREESETKESGYLISERSYGAFRRQVTLPADIDPDSLEAKVCDGVLRLDMKKDKTAASKTRKIAIS</sequence>
<dbReference type="CDD" id="cd06464">
    <property type="entry name" value="ACD_sHsps-like"/>
    <property type="match status" value="1"/>
</dbReference>
<feature type="domain" description="SHSP" evidence="3">
    <location>
        <begin position="52"/>
        <end position="164"/>
    </location>
</feature>
<dbReference type="Pfam" id="PF00011">
    <property type="entry name" value="HSP20"/>
    <property type="match status" value="1"/>
</dbReference>
<dbReference type="SUPFAM" id="SSF49764">
    <property type="entry name" value="HSP20-like chaperones"/>
    <property type="match status" value="1"/>
</dbReference>
<accession>A0ABT5WUX0</accession>
<evidence type="ECO:0000313" key="4">
    <source>
        <dbReference type="EMBL" id="MDE8653674.1"/>
    </source>
</evidence>
<gene>
    <name evidence="4" type="ORF">PYV00_18410</name>
</gene>
<protein>
    <submittedName>
        <fullName evidence="4">Hsp20/alpha crystallin family protein</fullName>
    </submittedName>
</protein>
<dbReference type="EMBL" id="JARESE010000062">
    <property type="protein sequence ID" value="MDE8653674.1"/>
    <property type="molecule type" value="Genomic_DNA"/>
</dbReference>
<evidence type="ECO:0000259" key="3">
    <source>
        <dbReference type="PROSITE" id="PS01031"/>
    </source>
</evidence>
<organism evidence="4 5">
    <name type="scientific">Novosphingobium album</name>
    <name type="common">ex Liu et al. 2023</name>
    <dbReference type="NCBI Taxonomy" id="3031130"/>
    <lineage>
        <taxon>Bacteria</taxon>
        <taxon>Pseudomonadati</taxon>
        <taxon>Pseudomonadota</taxon>
        <taxon>Alphaproteobacteria</taxon>
        <taxon>Sphingomonadales</taxon>
        <taxon>Sphingomonadaceae</taxon>
        <taxon>Novosphingobium</taxon>
    </lineage>
</organism>
<name>A0ABT5WUX0_9SPHN</name>
<evidence type="ECO:0000256" key="2">
    <source>
        <dbReference type="RuleBase" id="RU003616"/>
    </source>
</evidence>
<dbReference type="InterPro" id="IPR002068">
    <property type="entry name" value="A-crystallin/Hsp20_dom"/>
</dbReference>
<dbReference type="PANTHER" id="PTHR11527">
    <property type="entry name" value="HEAT-SHOCK PROTEIN 20 FAMILY MEMBER"/>
    <property type="match status" value="1"/>
</dbReference>
<comment type="similarity">
    <text evidence="1 2">Belongs to the small heat shock protein (HSP20) family.</text>
</comment>
<dbReference type="RefSeq" id="WP_275229758.1">
    <property type="nucleotide sequence ID" value="NZ_JARESE010000062.1"/>
</dbReference>
<dbReference type="Proteomes" id="UP001216253">
    <property type="component" value="Unassembled WGS sequence"/>
</dbReference>
<dbReference type="InterPro" id="IPR031107">
    <property type="entry name" value="Small_HSP"/>
</dbReference>
<evidence type="ECO:0000313" key="5">
    <source>
        <dbReference type="Proteomes" id="UP001216253"/>
    </source>
</evidence>
<evidence type="ECO:0000256" key="1">
    <source>
        <dbReference type="PROSITE-ProRule" id="PRU00285"/>
    </source>
</evidence>
<dbReference type="Gene3D" id="2.60.40.790">
    <property type="match status" value="1"/>
</dbReference>
<dbReference type="PROSITE" id="PS01031">
    <property type="entry name" value="SHSP"/>
    <property type="match status" value="1"/>
</dbReference>
<reference evidence="4 5" key="1">
    <citation type="submission" date="2023-03" db="EMBL/GenBank/DDBJ databases">
        <title>NovoSphingobium album sp. nov. isolated from polycyclic aromatic hydrocarbons- and heavy-metal polluted soil.</title>
        <authorList>
            <person name="Liu Z."/>
            <person name="Wang K."/>
        </authorList>
    </citation>
    <scope>NUCLEOTIDE SEQUENCE [LARGE SCALE GENOMIC DNA]</scope>
    <source>
        <strain evidence="4 5">H3SJ31-1</strain>
    </source>
</reference>
<dbReference type="InterPro" id="IPR008978">
    <property type="entry name" value="HSP20-like_chaperone"/>
</dbReference>